<feature type="lipid moiety-binding region" description="S-palmitoyl cysteine; by host" evidence="22">
    <location>
        <position position="555"/>
    </location>
</feature>
<dbReference type="GO" id="GO:0020002">
    <property type="term" value="C:host cell plasma membrane"/>
    <property type="evidence" value="ECO:0007669"/>
    <property type="project" value="UniProtKB-SubCell"/>
</dbReference>
<evidence type="ECO:0000256" key="3">
    <source>
        <dbReference type="ARBA" id="ARBA00022506"/>
    </source>
</evidence>
<feature type="transmembrane region" description="Helical" evidence="22">
    <location>
        <begin position="531"/>
        <end position="554"/>
    </location>
</feature>
<feature type="site" description="Cleavage; by host" evidence="22">
    <location>
        <begin position="344"/>
        <end position="345"/>
    </location>
</feature>
<comment type="function">
    <text evidence="22">Binds to sialic acid-containing receptors on the cell surface, bringing about the attachment of the virus particle to the cell. This attachment induces virion internalization either through clathrin-dependent endocytosis or through clathrin- and caveolin-independent pathway. Plays a major role in the determination of host range restriction and virulence. Class I viral fusion protein. Responsible for penetration of the virus into the cell cytoplasm by mediating the fusion of the membrane of the endocytosed virus particle with the endosomal membrane. Low pH in endosomes induces an irreversible conformational change in HA2, releasing the fusion hydrophobic peptide. Several trimers are required to form a competent fusion pore.</text>
</comment>
<evidence type="ECO:0000256" key="16">
    <source>
        <dbReference type="ARBA" id="ARBA00023139"/>
    </source>
</evidence>
<dbReference type="InterPro" id="IPR013828">
    <property type="entry name" value="Hemagglutn_HA1_a/b_dom_sf"/>
</dbReference>
<comment type="caution">
    <text evidence="22">Lacks conserved residue(s) required for the propagation of feature annotation.</text>
</comment>
<keyword evidence="18 22" id="KW-0325">Glycoprotein</keyword>
<dbReference type="PRINTS" id="PR00329">
    <property type="entry name" value="HEMAGGLUTN12"/>
</dbReference>
<dbReference type="GO" id="GO:0019062">
    <property type="term" value="P:virion attachment to host cell"/>
    <property type="evidence" value="ECO:0007669"/>
    <property type="project" value="UniProtKB-KW"/>
</dbReference>
<feature type="chain" id="PRO_5035033321" description="Hemagglutinin HA2 chain" evidence="22">
    <location>
        <begin position="345"/>
        <end position="566"/>
    </location>
</feature>
<dbReference type="SUPFAM" id="SSF58064">
    <property type="entry name" value="Influenza hemagglutinin (stalk)"/>
    <property type="match status" value="1"/>
</dbReference>
<evidence type="ECO:0000256" key="9">
    <source>
        <dbReference type="ARBA" id="ARBA00022595"/>
    </source>
</evidence>
<comment type="function">
    <text evidence="23">Binds to sialic acid-containing receptors on the cell surface, bringing about the attachment of the virus particle to the cell. This attachment induces virion internalization of about two third of the virus particles through clathrin-dependent endocytosis and about one third through a clathrin- and caveolin-independent pathway. Plays a major role in the determination of host range restriction and virulence. Class I viral fusion protein. Responsible for penetration of the virus into the cell cytoplasm by mediating the fusion of the membrane of the endocytosed virus particle with the endosomal membrane. Low pH in endosomes induces an irreversible conformational change in HA2, releasing the fusion hydrophobic peptide. Several trimers are required to form a competent fusion pore.</text>
</comment>
<evidence type="ECO:0000256" key="18">
    <source>
        <dbReference type="ARBA" id="ARBA00023180"/>
    </source>
</evidence>
<comment type="similarity">
    <text evidence="2 22 23">Belongs to the influenza viruses hemagglutinin family.</text>
</comment>
<comment type="PTM">
    <text evidence="22">Palmitoylated.</text>
</comment>
<evidence type="ECO:0000256" key="6">
    <source>
        <dbReference type="ARBA" id="ARBA00022546"/>
    </source>
</evidence>
<keyword evidence="17 22" id="KW-1015">Disulfide bond</keyword>
<keyword evidence="8 22" id="KW-0945">Host-virus interaction</keyword>
<evidence type="ECO:0000256" key="15">
    <source>
        <dbReference type="ARBA" id="ARBA00023136"/>
    </source>
</evidence>
<keyword evidence="4 22" id="KW-1170">Fusion of virus membrane with host endosomal membrane</keyword>
<dbReference type="GO" id="GO:0039654">
    <property type="term" value="P:fusion of virus membrane with host endosome membrane"/>
    <property type="evidence" value="ECO:0007669"/>
    <property type="project" value="UniProtKB-UniRule"/>
</dbReference>
<feature type="lipid moiety-binding region" description="S-palmitoyl cysteine; by host" evidence="22">
    <location>
        <position position="562"/>
    </location>
</feature>
<keyword evidence="22" id="KW-1133">Transmembrane helix</keyword>
<keyword evidence="9 22" id="KW-1162">Viral penetration into host cytoplasm</keyword>
<dbReference type="Gene3D" id="3.90.209.20">
    <property type="match status" value="1"/>
</dbReference>
<comment type="subunit">
    <text evidence="22 23">Homotrimer of disulfide-linked HA1-HA2.</text>
</comment>
<keyword evidence="19 22" id="KW-1167">Clathrin- and caveolin-independent endocytosis of virus by host</keyword>
<evidence type="ECO:0000256" key="22">
    <source>
        <dbReference type="HAMAP-Rule" id="MF_04072"/>
    </source>
</evidence>
<feature type="disulfide bond" evidence="22">
    <location>
        <begin position="488"/>
        <end position="492"/>
    </location>
</feature>
<keyword evidence="7 22" id="KW-1165">Clathrin-mediated endocytosis of virus by host</keyword>
<dbReference type="InterPro" id="IPR000149">
    <property type="entry name" value="Hemagglutn_influenz_A"/>
</dbReference>
<dbReference type="PRINTS" id="PR00330">
    <property type="entry name" value="HEMAGGLUTN1"/>
</dbReference>
<keyword evidence="12 22" id="KW-1043">Host membrane</keyword>
<keyword evidence="22" id="KW-0812">Transmembrane</keyword>
<reference evidence="24" key="1">
    <citation type="journal article" date="2021" name="Sci. Rep.">
        <title>Genetic and antigenic evolution of H1 swine influenza A viruses isolated in Belgium and the Netherlands from 2014 through 2019.</title>
        <authorList>
            <person name="Chepkwony S."/>
            <person name="Parys A."/>
            <person name="Vandoorn E."/>
            <person name="Stadejek W."/>
            <person name="Xie J."/>
            <person name="King J."/>
            <person name="Graaf A."/>
            <person name="Pohlmann A."/>
            <person name="Beer M."/>
            <person name="Harder T."/>
            <person name="Van Reeth K."/>
        </authorList>
    </citation>
    <scope>NUCLEOTIDE SEQUENCE</scope>
    <source>
        <strain evidence="24">A/swine/Belgium/Gent-35/2014</strain>
    </source>
</reference>
<name>A0A8E4T7M0_9INFA</name>
<keyword evidence="22" id="KW-0732">Signal</keyword>
<evidence type="ECO:0000256" key="21">
    <source>
        <dbReference type="ARBA" id="ARBA00023296"/>
    </source>
</evidence>
<keyword evidence="11 22" id="KW-0946">Virion</keyword>
<evidence type="ECO:0000256" key="19">
    <source>
        <dbReference type="ARBA" id="ARBA00023261"/>
    </source>
</evidence>
<keyword evidence="21 22" id="KW-1160">Virus entry into host cell</keyword>
<sequence>MRTKLLILLCALTTTDADTICIGYHANNSTDTVDTVLEKNVTVTHSVNLLEDSHNGKLCRMKGITPLQLGDCSIAGWILGNPECESLFSKKSWSYIAEIPNPKNGMCYPGYFSDYEELREQLSSISSFERFEIFPKESSWPKHSVNKGVTASCSHKGKSNFYRNLLWLTEKNGSYPNLSKSYMNSREKEVLVLWGVHHPSNIEDQRAIYRKENAYVSVVSSHYNRRFTPEIARRPKVRDQEGRINYYWTILEPQDTIIFEANGNLIAPWYAFSLSRGFKSRIIISNSSIDNCDTKCQTPRGAINSSLPFQNVHPVTIGECPKYVRSTKLRMATGLRNIQSIQSRGLFGAIAGFIEGGWTGMVDGWYGYHHQNEQGSGYAADLKSTQNAINGITNKVNSVIDKMNTQFTAVGKEFNKLEKRMENLNKKVDDGFLDIWTYNAELLVLLENERTLDFHDSNVKSLYDKVKGQLKNNAKEIGNGCFEFYHKCDNECMESVKNGTYDYKEYSEESKLNREKIDGVELKSMGVYQMLAIYSTVASSLVLLVSLGAISFWMCSNGSLQCRICI</sequence>
<keyword evidence="16 22" id="KW-0564">Palmitate</keyword>
<keyword evidence="14 22" id="KW-1164">Virus endocytosis by host</keyword>
<feature type="disulfide bond" evidence="22">
    <location>
        <begin position="72"/>
        <end position="84"/>
    </location>
</feature>
<evidence type="ECO:0000256" key="14">
    <source>
        <dbReference type="ARBA" id="ARBA00022890"/>
    </source>
</evidence>
<evidence type="ECO:0000256" key="23">
    <source>
        <dbReference type="RuleBase" id="RU003324"/>
    </source>
</evidence>
<keyword evidence="10 22" id="KW-1161">Viral attachment to host cell</keyword>
<keyword evidence="5 22" id="KW-1032">Host cell membrane</keyword>
<dbReference type="GO" id="GO:0046789">
    <property type="term" value="F:host cell surface receptor binding"/>
    <property type="evidence" value="ECO:0007669"/>
    <property type="project" value="UniProtKB-UniRule"/>
</dbReference>
<feature type="lipid moiety-binding region" description="S-palmitoyl cysteine; by host" evidence="22">
    <location>
        <position position="565"/>
    </location>
</feature>
<dbReference type="SUPFAM" id="SSF49818">
    <property type="entry name" value="Viral protein domain"/>
    <property type="match status" value="1"/>
</dbReference>
<dbReference type="GO" id="GO:0046761">
    <property type="term" value="P:viral budding from plasma membrane"/>
    <property type="evidence" value="ECO:0007669"/>
    <property type="project" value="UniProtKB-UniRule"/>
</dbReference>
<dbReference type="InterPro" id="IPR008980">
    <property type="entry name" value="Capsid_hemagglutn"/>
</dbReference>
<dbReference type="GO" id="GO:0075512">
    <property type="term" value="P:clathrin-dependent endocytosis of virus by host cell"/>
    <property type="evidence" value="ECO:0007669"/>
    <property type="project" value="UniProtKB-UniRule"/>
</dbReference>
<keyword evidence="6 22" id="KW-0348">Hemagglutinin</keyword>
<proteinExistence type="inferred from homology"/>
<comment type="subcellular location">
    <subcellularLocation>
        <location evidence="1 22">Host apical cell membrane</location>
        <topology evidence="1 22">Single-pass type I membrane protein</topology>
    </subcellularLocation>
    <subcellularLocation>
        <location evidence="22">Virion membrane</location>
        <topology evidence="22">Single-pass type I membrane protein</topology>
    </subcellularLocation>
    <text evidence="22">Targeted to the apical plasma membrane in epithelial polarized cells through a signal present in the transmembrane domain. Associated with glycosphingolipid- and cholesterol-enriched detergent-resistant lipid rafts.</text>
</comment>
<evidence type="ECO:0000313" key="24">
    <source>
        <dbReference type="EMBL" id="QPQ49899.1"/>
    </source>
</evidence>
<organism evidence="24">
    <name type="scientific">Influenza A virus</name>
    <dbReference type="NCBI Taxonomy" id="11320"/>
    <lineage>
        <taxon>Viruses</taxon>
        <taxon>Riboviria</taxon>
        <taxon>Orthornavirae</taxon>
        <taxon>Negarnaviricota</taxon>
        <taxon>Polyploviricotina</taxon>
        <taxon>Insthoviricetes</taxon>
        <taxon>Articulavirales</taxon>
        <taxon>Orthomyxoviridae</taxon>
        <taxon>Alphainfluenzavirus</taxon>
        <taxon>Alphainfluenzavirus influenzae</taxon>
    </lineage>
</organism>
<dbReference type="InterPro" id="IPR001364">
    <property type="entry name" value="Hemagglutn_influenz_A/B"/>
</dbReference>
<evidence type="ECO:0000256" key="11">
    <source>
        <dbReference type="ARBA" id="ARBA00022844"/>
    </source>
</evidence>
<evidence type="ECO:0000256" key="12">
    <source>
        <dbReference type="ARBA" id="ARBA00022870"/>
    </source>
</evidence>
<evidence type="ECO:0000256" key="8">
    <source>
        <dbReference type="ARBA" id="ARBA00022581"/>
    </source>
</evidence>
<evidence type="ECO:0000256" key="2">
    <source>
        <dbReference type="ARBA" id="ARBA00006321"/>
    </source>
</evidence>
<gene>
    <name evidence="22 24" type="primary">HA</name>
</gene>
<evidence type="ECO:0000256" key="10">
    <source>
        <dbReference type="ARBA" id="ARBA00022804"/>
    </source>
</evidence>
<dbReference type="EMBL" id="MW362585">
    <property type="protein sequence ID" value="QPQ49899.1"/>
    <property type="molecule type" value="Viral_cRNA"/>
</dbReference>
<dbReference type="GO" id="GO:0019031">
    <property type="term" value="C:viral envelope"/>
    <property type="evidence" value="ECO:0007669"/>
    <property type="project" value="UniProtKB-UniRule"/>
</dbReference>
<comment type="PTM">
    <text evidence="22">In natural infection, inactive HA is matured into HA1 and HA2 outside the cell by one or more trypsin-like, arginine-specific endoprotease secreted by the bronchial epithelial cells. One identified protease that may be involved in this process is secreted in lungs by club cells.</text>
</comment>
<dbReference type="GO" id="GO:0016020">
    <property type="term" value="C:membrane"/>
    <property type="evidence" value="ECO:0007669"/>
    <property type="project" value="UniProtKB-UniRule"/>
</dbReference>
<evidence type="ECO:0000256" key="20">
    <source>
        <dbReference type="ARBA" id="ARBA00023288"/>
    </source>
</evidence>
<evidence type="ECO:0000256" key="4">
    <source>
        <dbReference type="ARBA" id="ARBA00022510"/>
    </source>
</evidence>
<evidence type="ECO:0000256" key="5">
    <source>
        <dbReference type="ARBA" id="ARBA00022511"/>
    </source>
</evidence>
<keyword evidence="15 22" id="KW-0472">Membrane</keyword>
<feature type="disulfide bond" evidence="22">
    <location>
        <begin position="296"/>
        <end position="320"/>
    </location>
</feature>
<protein>
    <recommendedName>
        <fullName evidence="22">Hemagglutinin</fullName>
    </recommendedName>
    <component>
        <recommendedName>
            <fullName evidence="22">Hemagglutinin HA1 chain</fullName>
        </recommendedName>
    </component>
    <component>
        <recommendedName>
            <fullName evidence="22">Hemagglutinin HA2 chain</fullName>
        </recommendedName>
    </component>
</protein>
<dbReference type="HAMAP" id="MF_04072">
    <property type="entry name" value="INFV_HEMA"/>
    <property type="match status" value="1"/>
</dbReference>
<evidence type="ECO:0000256" key="13">
    <source>
        <dbReference type="ARBA" id="ARBA00022879"/>
    </source>
</evidence>
<dbReference type="Gene3D" id="3.90.20.10">
    <property type="match status" value="1"/>
</dbReference>
<dbReference type="Pfam" id="PF00509">
    <property type="entry name" value="Hemagglutinin"/>
    <property type="match status" value="1"/>
</dbReference>
<keyword evidence="13 22" id="KW-0261">Viral envelope protein</keyword>
<dbReference type="Gene3D" id="2.10.77.10">
    <property type="entry name" value="Hemagglutinin Chain A, Domain 2"/>
    <property type="match status" value="1"/>
</dbReference>
<evidence type="ECO:0000256" key="7">
    <source>
        <dbReference type="ARBA" id="ARBA00022570"/>
    </source>
</evidence>
<dbReference type="GO" id="GO:0019064">
    <property type="term" value="P:fusion of virus membrane with host plasma membrane"/>
    <property type="evidence" value="ECO:0007669"/>
    <property type="project" value="InterPro"/>
</dbReference>
<keyword evidence="20 22" id="KW-0449">Lipoprotein</keyword>
<accession>A0A8E4T7M0</accession>
<evidence type="ECO:0000256" key="1">
    <source>
        <dbReference type="ARBA" id="ARBA00004310"/>
    </source>
</evidence>
<dbReference type="GO" id="GO:0055036">
    <property type="term" value="C:virion membrane"/>
    <property type="evidence" value="ECO:0007669"/>
    <property type="project" value="UniProtKB-SubCell"/>
</dbReference>
<evidence type="ECO:0000256" key="17">
    <source>
        <dbReference type="ARBA" id="ARBA00023157"/>
    </source>
</evidence>
<keyword evidence="3 22" id="KW-1168">Fusion of virus membrane with host membrane</keyword>